<dbReference type="PANTHER" id="PTHR47623">
    <property type="entry name" value="OS09G0287300 PROTEIN"/>
    <property type="match status" value="1"/>
</dbReference>
<dbReference type="Pfam" id="PF00300">
    <property type="entry name" value="His_Phos_1"/>
    <property type="match status" value="1"/>
</dbReference>
<reference evidence="1 2" key="1">
    <citation type="submission" date="2014-03" db="EMBL/GenBank/DDBJ databases">
        <title>The draft genome sequence of Marivita geojedonensis KCTC 23882.</title>
        <authorList>
            <person name="Lai Q."/>
            <person name="Shao Z."/>
        </authorList>
    </citation>
    <scope>NUCLEOTIDE SEQUENCE [LARGE SCALE GENOMIC DNA]</scope>
    <source>
        <strain evidence="1 2">DPG-138</strain>
    </source>
</reference>
<sequence length="168" mass="18498">MKRLILMRHAKSDWSASGDDHSRPLNKRGQASAPAMGAWLRDQGWLPDEVLCSSSTRTRQTLDLLGLPKVETRFERALYLAEGDEIIDVLRGASGDCVLLLGHNYGIADCAQQLVAEPPDHPRFSDYPTCATSLIRFDITDWGYLLPGTGICDDFAIPREVIAAQEAG</sequence>
<accession>A0A1X4NHE3</accession>
<dbReference type="InterPro" id="IPR029033">
    <property type="entry name" value="His_PPase_superfam"/>
</dbReference>
<dbReference type="STRING" id="1123756.MGEO_16925"/>
<protein>
    <submittedName>
        <fullName evidence="1">Phosphoglycerate mutase</fullName>
    </submittedName>
</protein>
<gene>
    <name evidence="1" type="ORF">MGEO_16925</name>
</gene>
<dbReference type="OrthoDB" id="9810154at2"/>
<keyword evidence="2" id="KW-1185">Reference proteome</keyword>
<dbReference type="CDD" id="cd07067">
    <property type="entry name" value="HP_PGM_like"/>
    <property type="match status" value="1"/>
</dbReference>
<dbReference type="InterPro" id="IPR013078">
    <property type="entry name" value="His_Pase_superF_clade-1"/>
</dbReference>
<dbReference type="Proteomes" id="UP000193926">
    <property type="component" value="Unassembled WGS sequence"/>
</dbReference>
<dbReference type="RefSeq" id="WP_085640561.1">
    <property type="nucleotide sequence ID" value="NZ_JFKC01000022.1"/>
</dbReference>
<dbReference type="SMART" id="SM00855">
    <property type="entry name" value="PGAM"/>
    <property type="match status" value="1"/>
</dbReference>
<dbReference type="AlphaFoldDB" id="A0A1X4NHE3"/>
<evidence type="ECO:0000313" key="2">
    <source>
        <dbReference type="Proteomes" id="UP000193926"/>
    </source>
</evidence>
<proteinExistence type="predicted"/>
<dbReference type="EMBL" id="JFKC01000022">
    <property type="protein sequence ID" value="OSQ46787.1"/>
    <property type="molecule type" value="Genomic_DNA"/>
</dbReference>
<comment type="caution">
    <text evidence="1">The sequence shown here is derived from an EMBL/GenBank/DDBJ whole genome shotgun (WGS) entry which is preliminary data.</text>
</comment>
<organism evidence="1 2">
    <name type="scientific">Marivita geojedonensis</name>
    <dbReference type="NCBI Taxonomy" id="1123756"/>
    <lineage>
        <taxon>Bacteria</taxon>
        <taxon>Pseudomonadati</taxon>
        <taxon>Pseudomonadota</taxon>
        <taxon>Alphaproteobacteria</taxon>
        <taxon>Rhodobacterales</taxon>
        <taxon>Roseobacteraceae</taxon>
        <taxon>Marivita</taxon>
    </lineage>
</organism>
<name>A0A1X4NHE3_9RHOB</name>
<dbReference type="SUPFAM" id="SSF53254">
    <property type="entry name" value="Phosphoglycerate mutase-like"/>
    <property type="match status" value="1"/>
</dbReference>
<dbReference type="Gene3D" id="3.40.50.1240">
    <property type="entry name" value="Phosphoglycerate mutase-like"/>
    <property type="match status" value="1"/>
</dbReference>
<evidence type="ECO:0000313" key="1">
    <source>
        <dbReference type="EMBL" id="OSQ46787.1"/>
    </source>
</evidence>
<dbReference type="PANTHER" id="PTHR47623:SF1">
    <property type="entry name" value="OS09G0287300 PROTEIN"/>
    <property type="match status" value="1"/>
</dbReference>